<dbReference type="SMART" id="SM01134">
    <property type="entry name" value="DeoRC"/>
    <property type="match status" value="1"/>
</dbReference>
<dbReference type="GO" id="GO:0003700">
    <property type="term" value="F:DNA-binding transcription factor activity"/>
    <property type="evidence" value="ECO:0007669"/>
    <property type="project" value="InterPro"/>
</dbReference>
<keyword evidence="1" id="KW-0805">Transcription regulation</keyword>
<comment type="caution">
    <text evidence="5">The sequence shown here is derived from an EMBL/GenBank/DDBJ whole genome shotgun (WGS) entry which is preliminary data.</text>
</comment>
<gene>
    <name evidence="5" type="ORF">FMM80_03800</name>
</gene>
<dbReference type="Gene3D" id="3.40.50.1360">
    <property type="match status" value="1"/>
</dbReference>
<dbReference type="InterPro" id="IPR037171">
    <property type="entry name" value="NagB/RpiA_transferase-like"/>
</dbReference>
<organism evidence="5 6">
    <name type="scientific">Schaedlerella arabinosiphila</name>
    <dbReference type="NCBI Taxonomy" id="2044587"/>
    <lineage>
        <taxon>Bacteria</taxon>
        <taxon>Bacillati</taxon>
        <taxon>Bacillota</taxon>
        <taxon>Clostridia</taxon>
        <taxon>Lachnospirales</taxon>
        <taxon>Lachnospiraceae</taxon>
        <taxon>Schaedlerella</taxon>
    </lineage>
</organism>
<keyword evidence="2" id="KW-0238">DNA-binding</keyword>
<accession>A0A9X5C5B2</accession>
<dbReference type="PRINTS" id="PR00037">
    <property type="entry name" value="HTHLACR"/>
</dbReference>
<reference evidence="5 6" key="1">
    <citation type="submission" date="2019-07" db="EMBL/GenBank/DDBJ databases">
        <title>Draft genome sequences of 15 bacterial species constituting the stable defined intestinal microbiota of the GM15 gnotobiotic mouse model.</title>
        <authorList>
            <person name="Elie C."/>
            <person name="Mathieu A."/>
            <person name="Saliou A."/>
            <person name="Darnaud M."/>
            <person name="Leulier F."/>
            <person name="Tamellini A."/>
        </authorList>
    </citation>
    <scope>NUCLEOTIDE SEQUENCE [LARGE SCALE GENOMIC DNA]</scope>
    <source>
        <strain evidence="6">ASF 502</strain>
    </source>
</reference>
<dbReference type="OrthoDB" id="9797223at2"/>
<dbReference type="GO" id="GO:0003677">
    <property type="term" value="F:DNA binding"/>
    <property type="evidence" value="ECO:0007669"/>
    <property type="project" value="UniProtKB-KW"/>
</dbReference>
<evidence type="ECO:0000256" key="3">
    <source>
        <dbReference type="ARBA" id="ARBA00023163"/>
    </source>
</evidence>
<evidence type="ECO:0000313" key="5">
    <source>
        <dbReference type="EMBL" id="NDO67880.1"/>
    </source>
</evidence>
<dbReference type="Gene3D" id="1.10.10.10">
    <property type="entry name" value="Winged helix-like DNA-binding domain superfamily/Winged helix DNA-binding domain"/>
    <property type="match status" value="1"/>
</dbReference>
<evidence type="ECO:0000259" key="4">
    <source>
        <dbReference type="PROSITE" id="PS51000"/>
    </source>
</evidence>
<dbReference type="SUPFAM" id="SSF100950">
    <property type="entry name" value="NagB/RpiA/CoA transferase-like"/>
    <property type="match status" value="1"/>
</dbReference>
<dbReference type="InterPro" id="IPR001034">
    <property type="entry name" value="DeoR_HTH"/>
</dbReference>
<dbReference type="InterPro" id="IPR036390">
    <property type="entry name" value="WH_DNA-bd_sf"/>
</dbReference>
<evidence type="ECO:0000256" key="2">
    <source>
        <dbReference type="ARBA" id="ARBA00023125"/>
    </source>
</evidence>
<dbReference type="Pfam" id="PF08220">
    <property type="entry name" value="HTH_DeoR"/>
    <property type="match status" value="1"/>
</dbReference>
<evidence type="ECO:0000256" key="1">
    <source>
        <dbReference type="ARBA" id="ARBA00023015"/>
    </source>
</evidence>
<dbReference type="AlphaFoldDB" id="A0A9X5C5B2"/>
<dbReference type="InterPro" id="IPR036388">
    <property type="entry name" value="WH-like_DNA-bd_sf"/>
</dbReference>
<dbReference type="PANTHER" id="PTHR30363:SF44">
    <property type="entry name" value="AGA OPERON TRANSCRIPTIONAL REPRESSOR-RELATED"/>
    <property type="match status" value="1"/>
</dbReference>
<dbReference type="Proteomes" id="UP000474104">
    <property type="component" value="Unassembled WGS sequence"/>
</dbReference>
<dbReference type="EMBL" id="VIRB01000028">
    <property type="protein sequence ID" value="NDO67880.1"/>
    <property type="molecule type" value="Genomic_DNA"/>
</dbReference>
<evidence type="ECO:0000313" key="6">
    <source>
        <dbReference type="Proteomes" id="UP000474104"/>
    </source>
</evidence>
<dbReference type="SUPFAM" id="SSF46785">
    <property type="entry name" value="Winged helix' DNA-binding domain"/>
    <property type="match status" value="1"/>
</dbReference>
<dbReference type="PANTHER" id="PTHR30363">
    <property type="entry name" value="HTH-TYPE TRANSCRIPTIONAL REGULATOR SRLR-RELATED"/>
    <property type="match status" value="1"/>
</dbReference>
<dbReference type="InterPro" id="IPR050313">
    <property type="entry name" value="Carb_Metab_HTH_regulators"/>
</dbReference>
<name>A0A9X5C5B2_9FIRM</name>
<sequence>MKAYTAEERQKFICDYLKKNKFVDTNDLQKMLDVSDMTVRRDLKKLEDEQRLLRVMGGARSMFFSTAEERGNIHYEEKRRIAKYAASLVREGDTLFLDASSTVYAIMEFLTVPVTMITNNLSICMELKDKEYIDIILTGGSLRKNSMMMTGKEALHTISTYCVDKAFLSSNAISLVHGITDSINGESEVKRAMIANSDQVYFMMDHSKFGERKLNKICELNQITELIVDNTEDADSIKFVNECRKSGVKVHCAQ</sequence>
<dbReference type="RefSeq" id="WP_004069762.1">
    <property type="nucleotide sequence ID" value="NZ_VIRB01000028.1"/>
</dbReference>
<dbReference type="Pfam" id="PF00455">
    <property type="entry name" value="DeoRC"/>
    <property type="match status" value="1"/>
</dbReference>
<dbReference type="InterPro" id="IPR014036">
    <property type="entry name" value="DeoR-like_C"/>
</dbReference>
<dbReference type="SMART" id="SM00420">
    <property type="entry name" value="HTH_DEOR"/>
    <property type="match status" value="1"/>
</dbReference>
<dbReference type="PROSITE" id="PS00894">
    <property type="entry name" value="HTH_DEOR_1"/>
    <property type="match status" value="1"/>
</dbReference>
<proteinExistence type="predicted"/>
<protein>
    <submittedName>
        <fullName evidence="5">DeoR/GlpR transcriptional regulator</fullName>
    </submittedName>
</protein>
<dbReference type="InterPro" id="IPR018356">
    <property type="entry name" value="Tscrpt_reg_HTH_DeoR_CS"/>
</dbReference>
<keyword evidence="3" id="KW-0804">Transcription</keyword>
<dbReference type="PROSITE" id="PS51000">
    <property type="entry name" value="HTH_DEOR_2"/>
    <property type="match status" value="1"/>
</dbReference>
<feature type="domain" description="HTH deoR-type" evidence="4">
    <location>
        <begin position="6"/>
        <end position="61"/>
    </location>
</feature>